<evidence type="ECO:0000313" key="5">
    <source>
        <dbReference type="EMBL" id="QES90824.1"/>
    </source>
</evidence>
<dbReference type="AlphaFoldDB" id="A0A5P2G4S0"/>
<keyword evidence="1" id="KW-0805">Transcription regulation</keyword>
<keyword evidence="3" id="KW-0804">Transcription</keyword>
<dbReference type="InterPro" id="IPR014710">
    <property type="entry name" value="RmlC-like_jellyroll"/>
</dbReference>
<evidence type="ECO:0000256" key="2">
    <source>
        <dbReference type="ARBA" id="ARBA00023125"/>
    </source>
</evidence>
<dbReference type="InterPro" id="IPR003313">
    <property type="entry name" value="AraC-bd"/>
</dbReference>
<dbReference type="KEGG" id="arac:E0W69_019965"/>
<dbReference type="Gene3D" id="2.60.120.10">
    <property type="entry name" value="Jelly Rolls"/>
    <property type="match status" value="1"/>
</dbReference>
<dbReference type="PROSITE" id="PS00041">
    <property type="entry name" value="HTH_ARAC_FAMILY_1"/>
    <property type="match status" value="1"/>
</dbReference>
<dbReference type="InterPro" id="IPR018060">
    <property type="entry name" value="HTH_AraC"/>
</dbReference>
<dbReference type="Gene3D" id="1.10.10.60">
    <property type="entry name" value="Homeodomain-like"/>
    <property type="match status" value="2"/>
</dbReference>
<evidence type="ECO:0000259" key="4">
    <source>
        <dbReference type="PROSITE" id="PS01124"/>
    </source>
</evidence>
<dbReference type="PANTHER" id="PTHR43280">
    <property type="entry name" value="ARAC-FAMILY TRANSCRIPTIONAL REGULATOR"/>
    <property type="match status" value="1"/>
</dbReference>
<keyword evidence="2" id="KW-0238">DNA-binding</keyword>
<sequence length="285" mass="34114">MKRLKQFEPLIISAFEERVYHLPMHNHTYFEIIYIVSGKGKHVLDNMEFDYEPSSIFFVSPENKHHFKIEEKTRFVFIKFTDAYFNQNKYLDNQNDFALSPKEMMRYPLLKERVLSFGPDCKLILRNVIENILNYKCNDNLSNSAVIFLQILSIFSLVKENIKHSEGFYLNSAKDNADNILAYIHEKIYTPHALQIKHISEQFHVAENYFSAYFKRTFEISFRNYVNNYRAKLIEKRIISDNLSLKQIAAEFGFTDESHLSRFFRNKFDHSPKEYKIRNRERVKV</sequence>
<dbReference type="InterPro" id="IPR018062">
    <property type="entry name" value="HTH_AraC-typ_CS"/>
</dbReference>
<gene>
    <name evidence="5" type="ORF">E0W69_019965</name>
</gene>
<dbReference type="SUPFAM" id="SSF51215">
    <property type="entry name" value="Regulatory protein AraC"/>
    <property type="match status" value="1"/>
</dbReference>
<dbReference type="Pfam" id="PF02311">
    <property type="entry name" value="AraC_binding"/>
    <property type="match status" value="1"/>
</dbReference>
<evidence type="ECO:0000256" key="3">
    <source>
        <dbReference type="ARBA" id="ARBA00023163"/>
    </source>
</evidence>
<evidence type="ECO:0000313" key="6">
    <source>
        <dbReference type="Proteomes" id="UP000292424"/>
    </source>
</evidence>
<name>A0A5P2G4S0_9BACT</name>
<dbReference type="EMBL" id="CP044016">
    <property type="protein sequence ID" value="QES90824.1"/>
    <property type="molecule type" value="Genomic_DNA"/>
</dbReference>
<dbReference type="OrthoDB" id="636258at2"/>
<dbReference type="GO" id="GO:0043565">
    <property type="term" value="F:sequence-specific DNA binding"/>
    <property type="evidence" value="ECO:0007669"/>
    <property type="project" value="InterPro"/>
</dbReference>
<dbReference type="Proteomes" id="UP000292424">
    <property type="component" value="Chromosome"/>
</dbReference>
<dbReference type="InterPro" id="IPR037923">
    <property type="entry name" value="HTH-like"/>
</dbReference>
<accession>A0A5P2G4S0</accession>
<organism evidence="5 6">
    <name type="scientific">Rhizosphaericola mali</name>
    <dbReference type="NCBI Taxonomy" id="2545455"/>
    <lineage>
        <taxon>Bacteria</taxon>
        <taxon>Pseudomonadati</taxon>
        <taxon>Bacteroidota</taxon>
        <taxon>Chitinophagia</taxon>
        <taxon>Chitinophagales</taxon>
        <taxon>Chitinophagaceae</taxon>
        <taxon>Rhizosphaericola</taxon>
    </lineage>
</organism>
<dbReference type="Pfam" id="PF12833">
    <property type="entry name" value="HTH_18"/>
    <property type="match status" value="1"/>
</dbReference>
<keyword evidence="6" id="KW-1185">Reference proteome</keyword>
<dbReference type="PANTHER" id="PTHR43280:SF34">
    <property type="entry name" value="ARAC-FAMILY TRANSCRIPTIONAL REGULATOR"/>
    <property type="match status" value="1"/>
</dbReference>
<dbReference type="RefSeq" id="WP_131331807.1">
    <property type="nucleotide sequence ID" value="NZ_CP044016.1"/>
</dbReference>
<reference evidence="5 6" key="1">
    <citation type="submission" date="2019-09" db="EMBL/GenBank/DDBJ databases">
        <title>Complete genome sequence of Arachidicoccus sp. B3-10 isolated from apple orchard soil.</title>
        <authorList>
            <person name="Kim H.S."/>
            <person name="Han K.-I."/>
            <person name="Suh M.K."/>
            <person name="Lee K.C."/>
            <person name="Eom M.K."/>
            <person name="Kim J.-S."/>
            <person name="Kang S.W."/>
            <person name="Sin Y."/>
            <person name="Lee J.-S."/>
        </authorList>
    </citation>
    <scope>NUCLEOTIDE SEQUENCE [LARGE SCALE GENOMIC DNA]</scope>
    <source>
        <strain evidence="5 6">B3-10</strain>
    </source>
</reference>
<evidence type="ECO:0000256" key="1">
    <source>
        <dbReference type="ARBA" id="ARBA00023015"/>
    </source>
</evidence>
<dbReference type="SMART" id="SM00342">
    <property type="entry name" value="HTH_ARAC"/>
    <property type="match status" value="1"/>
</dbReference>
<dbReference type="GO" id="GO:0003700">
    <property type="term" value="F:DNA-binding transcription factor activity"/>
    <property type="evidence" value="ECO:0007669"/>
    <property type="project" value="InterPro"/>
</dbReference>
<protein>
    <submittedName>
        <fullName evidence="5">Helix-turn-helix transcriptional regulator</fullName>
    </submittedName>
</protein>
<feature type="domain" description="HTH araC/xylS-type" evidence="4">
    <location>
        <begin position="178"/>
        <end position="278"/>
    </location>
</feature>
<proteinExistence type="predicted"/>
<dbReference type="PROSITE" id="PS01124">
    <property type="entry name" value="HTH_ARAC_FAMILY_2"/>
    <property type="match status" value="1"/>
</dbReference>
<dbReference type="InterPro" id="IPR009057">
    <property type="entry name" value="Homeodomain-like_sf"/>
</dbReference>
<dbReference type="SUPFAM" id="SSF46689">
    <property type="entry name" value="Homeodomain-like"/>
    <property type="match status" value="1"/>
</dbReference>